<dbReference type="EMBL" id="KZ613945">
    <property type="protein sequence ID" value="PMD40512.1"/>
    <property type="molecule type" value="Genomic_DNA"/>
</dbReference>
<sequence>MGSCVSHLKKEMAAPPQNNGNWNSLSPQRPETYVPHQQQKVQRVRVPSNANGAQMRRMETESGIPGLTYDHAGRPVWREENAVKAETEHRENRW</sequence>
<accession>A0A2J6RPS3</accession>
<keyword evidence="3" id="KW-1185">Reference proteome</keyword>
<proteinExistence type="predicted"/>
<gene>
    <name evidence="2" type="ORF">L207DRAFT_511989</name>
</gene>
<evidence type="ECO:0000313" key="3">
    <source>
        <dbReference type="Proteomes" id="UP000235786"/>
    </source>
</evidence>
<feature type="compositionally biased region" description="Polar residues" evidence="1">
    <location>
        <begin position="16"/>
        <end position="41"/>
    </location>
</feature>
<dbReference type="Proteomes" id="UP000235786">
    <property type="component" value="Unassembled WGS sequence"/>
</dbReference>
<organism evidence="2 3">
    <name type="scientific">Hyaloscypha variabilis (strain UAMH 11265 / GT02V1 / F)</name>
    <name type="common">Meliniomyces variabilis</name>
    <dbReference type="NCBI Taxonomy" id="1149755"/>
    <lineage>
        <taxon>Eukaryota</taxon>
        <taxon>Fungi</taxon>
        <taxon>Dikarya</taxon>
        <taxon>Ascomycota</taxon>
        <taxon>Pezizomycotina</taxon>
        <taxon>Leotiomycetes</taxon>
        <taxon>Helotiales</taxon>
        <taxon>Hyaloscyphaceae</taxon>
        <taxon>Hyaloscypha</taxon>
        <taxon>Hyaloscypha variabilis</taxon>
    </lineage>
</organism>
<dbReference type="AlphaFoldDB" id="A0A2J6RPS3"/>
<evidence type="ECO:0000256" key="1">
    <source>
        <dbReference type="SAM" id="MobiDB-lite"/>
    </source>
</evidence>
<feature type="region of interest" description="Disordered" evidence="1">
    <location>
        <begin position="1"/>
        <end position="71"/>
    </location>
</feature>
<evidence type="ECO:0000313" key="2">
    <source>
        <dbReference type="EMBL" id="PMD40512.1"/>
    </source>
</evidence>
<reference evidence="2 3" key="1">
    <citation type="submission" date="2016-04" db="EMBL/GenBank/DDBJ databases">
        <title>A degradative enzymes factory behind the ericoid mycorrhizal symbiosis.</title>
        <authorList>
            <consortium name="DOE Joint Genome Institute"/>
            <person name="Martino E."/>
            <person name="Morin E."/>
            <person name="Grelet G."/>
            <person name="Kuo A."/>
            <person name="Kohler A."/>
            <person name="Daghino S."/>
            <person name="Barry K."/>
            <person name="Choi C."/>
            <person name="Cichocki N."/>
            <person name="Clum A."/>
            <person name="Copeland A."/>
            <person name="Hainaut M."/>
            <person name="Haridas S."/>
            <person name="Labutti K."/>
            <person name="Lindquist E."/>
            <person name="Lipzen A."/>
            <person name="Khouja H.-R."/>
            <person name="Murat C."/>
            <person name="Ohm R."/>
            <person name="Olson A."/>
            <person name="Spatafora J."/>
            <person name="Veneault-Fourrey C."/>
            <person name="Henrissat B."/>
            <person name="Grigoriev I."/>
            <person name="Martin F."/>
            <person name="Perotto S."/>
        </authorList>
    </citation>
    <scope>NUCLEOTIDE SEQUENCE [LARGE SCALE GENOMIC DNA]</scope>
    <source>
        <strain evidence="2 3">F</strain>
    </source>
</reference>
<name>A0A2J6RPS3_HYAVF</name>
<protein>
    <submittedName>
        <fullName evidence="2">Uncharacterized protein</fullName>
    </submittedName>
</protein>
<dbReference type="OrthoDB" id="3505678at2759"/>